<accession>A0A1Q6ISM3</accession>
<dbReference type="Gene3D" id="3.60.90.10">
    <property type="entry name" value="S-adenosylmethionine decarboxylase"/>
    <property type="match status" value="1"/>
</dbReference>
<keyword evidence="7" id="KW-0456">Lyase</keyword>
<keyword evidence="4" id="KW-0745">Spermidine biosynthesis</keyword>
<dbReference type="EMBL" id="MNQV01000234">
    <property type="protein sequence ID" value="OKZ43762.1"/>
    <property type="molecule type" value="Genomic_DNA"/>
</dbReference>
<proteinExistence type="predicted"/>
<evidence type="ECO:0000256" key="4">
    <source>
        <dbReference type="ARBA" id="ARBA00023066"/>
    </source>
</evidence>
<evidence type="ECO:0000256" key="5">
    <source>
        <dbReference type="ARBA" id="ARBA00023115"/>
    </source>
</evidence>
<keyword evidence="3" id="KW-0068">Autocatalytic cleavage</keyword>
<keyword evidence="9" id="KW-0670">Pyruvate</keyword>
<dbReference type="GO" id="GO:0004014">
    <property type="term" value="F:adenosylmethionine decarboxylase activity"/>
    <property type="evidence" value="ECO:0007669"/>
    <property type="project" value="InterPro"/>
</dbReference>
<keyword evidence="8" id="KW-0704">Schiff base</keyword>
<comment type="cofactor">
    <cofactor evidence="1">
        <name>pyruvate</name>
        <dbReference type="ChEBI" id="CHEBI:15361"/>
    </cofactor>
</comment>
<evidence type="ECO:0000313" key="10">
    <source>
        <dbReference type="EMBL" id="OKZ43762.1"/>
    </source>
</evidence>
<dbReference type="InterPro" id="IPR003826">
    <property type="entry name" value="AdoMetDC_fam_prok"/>
</dbReference>
<keyword evidence="6" id="KW-0865">Zymogen</keyword>
<sequence>MNKTMQAKIWNHTQWVKETDPKALRGMFDELLRKAGFNVLSCTEHHFSPQGYTALWLLSESHFAVHTFPEFGRTYIELSSCNLDFYLNFLSMTKEL</sequence>
<dbReference type="InterPro" id="IPR016067">
    <property type="entry name" value="S-AdoMet_deCO2ase_core"/>
</dbReference>
<comment type="caution">
    <text evidence="10">The sequence shown here is derived from an EMBL/GenBank/DDBJ whole genome shotgun (WGS) entry which is preliminary data.</text>
</comment>
<evidence type="ECO:0000256" key="8">
    <source>
        <dbReference type="ARBA" id="ARBA00023270"/>
    </source>
</evidence>
<dbReference type="Proteomes" id="UP000186631">
    <property type="component" value="Unassembled WGS sequence"/>
</dbReference>
<dbReference type="AlphaFoldDB" id="A0A1Q6ISM3"/>
<keyword evidence="2" id="KW-0210">Decarboxylase</keyword>
<protein>
    <submittedName>
        <fullName evidence="10">Spermidine synthase</fullName>
    </submittedName>
</protein>
<evidence type="ECO:0000313" key="11">
    <source>
        <dbReference type="Proteomes" id="UP000186631"/>
    </source>
</evidence>
<gene>
    <name evidence="10" type="ORF">BHV80_16720</name>
</gene>
<evidence type="ECO:0000256" key="3">
    <source>
        <dbReference type="ARBA" id="ARBA00022813"/>
    </source>
</evidence>
<dbReference type="PANTHER" id="PTHR33866:SF2">
    <property type="entry name" value="S-ADENOSYLMETHIONINE DECARBOXYLASE PROENZYME"/>
    <property type="match status" value="1"/>
</dbReference>
<organism evidence="10 11">
    <name type="scientific">Phocaeicola vulgatus</name>
    <name type="common">Bacteroides vulgatus</name>
    <dbReference type="NCBI Taxonomy" id="821"/>
    <lineage>
        <taxon>Bacteria</taxon>
        <taxon>Pseudomonadati</taxon>
        <taxon>Bacteroidota</taxon>
        <taxon>Bacteroidia</taxon>
        <taxon>Bacteroidales</taxon>
        <taxon>Bacteroidaceae</taxon>
        <taxon>Phocaeicola</taxon>
    </lineage>
</organism>
<keyword evidence="5" id="KW-0620">Polyamine biosynthesis</keyword>
<dbReference type="GO" id="GO:0008295">
    <property type="term" value="P:spermidine biosynthetic process"/>
    <property type="evidence" value="ECO:0007669"/>
    <property type="project" value="UniProtKB-KW"/>
</dbReference>
<dbReference type="SUPFAM" id="SSF56276">
    <property type="entry name" value="S-adenosylmethionine decarboxylase"/>
    <property type="match status" value="1"/>
</dbReference>
<dbReference type="GO" id="GO:0005829">
    <property type="term" value="C:cytosol"/>
    <property type="evidence" value="ECO:0007669"/>
    <property type="project" value="TreeGrafter"/>
</dbReference>
<dbReference type="PANTHER" id="PTHR33866">
    <property type="entry name" value="S-ADENOSYLMETHIONINE DECARBOXYLASE PROENZYME"/>
    <property type="match status" value="1"/>
</dbReference>
<evidence type="ECO:0000256" key="2">
    <source>
        <dbReference type="ARBA" id="ARBA00022793"/>
    </source>
</evidence>
<evidence type="ECO:0000256" key="1">
    <source>
        <dbReference type="ARBA" id="ARBA00001928"/>
    </source>
</evidence>
<name>A0A1Q6ISM3_PHOVU</name>
<evidence type="ECO:0000256" key="9">
    <source>
        <dbReference type="ARBA" id="ARBA00023317"/>
    </source>
</evidence>
<evidence type="ECO:0000256" key="6">
    <source>
        <dbReference type="ARBA" id="ARBA00023145"/>
    </source>
</evidence>
<dbReference type="Pfam" id="PF02675">
    <property type="entry name" value="AdoMet_dc"/>
    <property type="match status" value="1"/>
</dbReference>
<evidence type="ECO:0000256" key="7">
    <source>
        <dbReference type="ARBA" id="ARBA00023239"/>
    </source>
</evidence>
<reference evidence="10 11" key="1">
    <citation type="journal article" date="2016" name="Nat. Biotechnol.">
        <title>Measurement of bacterial replication rates in microbial communities.</title>
        <authorList>
            <person name="Brown C.T."/>
            <person name="Olm M.R."/>
            <person name="Thomas B.C."/>
            <person name="Banfield J.F."/>
        </authorList>
    </citation>
    <scope>NUCLEOTIDE SEQUENCE [LARGE SCALE GENOMIC DNA]</scope>
    <source>
        <strain evidence="10">42_262</strain>
    </source>
</reference>